<feature type="coiled-coil region" evidence="1">
    <location>
        <begin position="100"/>
        <end position="127"/>
    </location>
</feature>
<dbReference type="RefSeq" id="WP_237358966.1">
    <property type="nucleotide sequence ID" value="NZ_JACIDU010000015.1"/>
</dbReference>
<evidence type="ECO:0000313" key="3">
    <source>
        <dbReference type="Proteomes" id="UP000584824"/>
    </source>
</evidence>
<protein>
    <submittedName>
        <fullName evidence="2">Uncharacterized protein</fullName>
    </submittedName>
</protein>
<sequence length="182" mass="19562">MDESGFAPGLFGLWPDHPAYGVPQPEGQALSPEIKAAGLPDEGELRLLLNDMTLEMRGQFDAFRTLREASAPLMAGEADEAAGKLARADLKAAADAMSLIVRTLEKIDTLQRQMARDRQQADERNAEPQGYDDAKRHFLDLIERRAEERARLLFADWLRNGAGTVAGAGGGAGPGEGESSSG</sequence>
<gene>
    <name evidence="2" type="ORF">GGQ66_003451</name>
</gene>
<comment type="caution">
    <text evidence="2">The sequence shown here is derived from an EMBL/GenBank/DDBJ whole genome shotgun (WGS) entry which is preliminary data.</text>
</comment>
<keyword evidence="3" id="KW-1185">Reference proteome</keyword>
<proteinExistence type="predicted"/>
<dbReference type="Proteomes" id="UP000584824">
    <property type="component" value="Unassembled WGS sequence"/>
</dbReference>
<dbReference type="AlphaFoldDB" id="A0A7W6P1Y8"/>
<name>A0A7W6P1Y8_9HYPH</name>
<dbReference type="EMBL" id="JACIDU010000015">
    <property type="protein sequence ID" value="MBB4104869.1"/>
    <property type="molecule type" value="Genomic_DNA"/>
</dbReference>
<reference evidence="2 3" key="1">
    <citation type="submission" date="2020-08" db="EMBL/GenBank/DDBJ databases">
        <title>Genomic Encyclopedia of Type Strains, Phase IV (KMG-IV): sequencing the most valuable type-strain genomes for metagenomic binning, comparative biology and taxonomic classification.</title>
        <authorList>
            <person name="Goeker M."/>
        </authorList>
    </citation>
    <scope>NUCLEOTIDE SEQUENCE [LARGE SCALE GENOMIC DNA]</scope>
    <source>
        <strain evidence="2 3">DSM 26385</strain>
    </source>
</reference>
<accession>A0A7W6P1Y8</accession>
<evidence type="ECO:0000313" key="2">
    <source>
        <dbReference type="EMBL" id="MBB4104869.1"/>
    </source>
</evidence>
<keyword evidence="1" id="KW-0175">Coiled coil</keyword>
<evidence type="ECO:0000256" key="1">
    <source>
        <dbReference type="SAM" id="Coils"/>
    </source>
</evidence>
<organism evidence="2 3">
    <name type="scientific">Allorhizobium borbori</name>
    <dbReference type="NCBI Taxonomy" id="485907"/>
    <lineage>
        <taxon>Bacteria</taxon>
        <taxon>Pseudomonadati</taxon>
        <taxon>Pseudomonadota</taxon>
        <taxon>Alphaproteobacteria</taxon>
        <taxon>Hyphomicrobiales</taxon>
        <taxon>Rhizobiaceae</taxon>
        <taxon>Rhizobium/Agrobacterium group</taxon>
        <taxon>Allorhizobium</taxon>
    </lineage>
</organism>